<evidence type="ECO:0000313" key="3">
    <source>
        <dbReference type="Proteomes" id="UP001295444"/>
    </source>
</evidence>
<name>A0AAD1TR91_PELCU</name>
<accession>A0AAD1TR91</accession>
<evidence type="ECO:0000313" key="2">
    <source>
        <dbReference type="EMBL" id="CAH2330629.1"/>
    </source>
</evidence>
<gene>
    <name evidence="2" type="ORF">PECUL_23A024296</name>
</gene>
<comment type="caution">
    <text evidence="2">The sequence shown here is derived from an EMBL/GenBank/DDBJ whole genome shotgun (WGS) entry which is preliminary data.</text>
</comment>
<dbReference type="Proteomes" id="UP001295444">
    <property type="component" value="Unassembled WGS sequence"/>
</dbReference>
<feature type="signal peptide" evidence="1">
    <location>
        <begin position="1"/>
        <end position="27"/>
    </location>
</feature>
<dbReference type="EMBL" id="CAKOES020000863">
    <property type="protein sequence ID" value="CAH2330629.1"/>
    <property type="molecule type" value="Genomic_DNA"/>
</dbReference>
<organism evidence="2 3">
    <name type="scientific">Pelobates cultripes</name>
    <name type="common">Western spadefoot toad</name>
    <dbReference type="NCBI Taxonomy" id="61616"/>
    <lineage>
        <taxon>Eukaryota</taxon>
        <taxon>Metazoa</taxon>
        <taxon>Chordata</taxon>
        <taxon>Craniata</taxon>
        <taxon>Vertebrata</taxon>
        <taxon>Euteleostomi</taxon>
        <taxon>Amphibia</taxon>
        <taxon>Batrachia</taxon>
        <taxon>Anura</taxon>
        <taxon>Pelobatoidea</taxon>
        <taxon>Pelobatidae</taxon>
        <taxon>Pelobates</taxon>
    </lineage>
</organism>
<proteinExistence type="predicted"/>
<reference evidence="2" key="1">
    <citation type="submission" date="2022-03" db="EMBL/GenBank/DDBJ databases">
        <authorList>
            <person name="Alioto T."/>
            <person name="Alioto T."/>
            <person name="Gomez Garrido J."/>
        </authorList>
    </citation>
    <scope>NUCLEOTIDE SEQUENCE</scope>
</reference>
<protein>
    <submittedName>
        <fullName evidence="2">Uncharacterized protein</fullName>
    </submittedName>
</protein>
<feature type="chain" id="PRO_5042092088" evidence="1">
    <location>
        <begin position="28"/>
        <end position="114"/>
    </location>
</feature>
<keyword evidence="1" id="KW-0732">Signal</keyword>
<keyword evidence="3" id="KW-1185">Reference proteome</keyword>
<sequence>MIIMSQCITQWWNLILLVIKPMVIVHQMPLTGRIVGIQRLIVKNASGDIAVMIQVSLKYPGVSSVNFRQNKDETLELKKLSLYHNLHVAPALHLYKQFIIVTDWLYFSSIKKTN</sequence>
<dbReference type="AlphaFoldDB" id="A0AAD1TR91"/>
<evidence type="ECO:0000256" key="1">
    <source>
        <dbReference type="SAM" id="SignalP"/>
    </source>
</evidence>